<protein>
    <submittedName>
        <fullName evidence="4">Putative cysteine desulfuration protein</fullName>
    </submittedName>
</protein>
<dbReference type="InterPro" id="IPR003808">
    <property type="entry name" value="Fe-S_metab-assoc_dom"/>
</dbReference>
<dbReference type="Proteomes" id="UP000016562">
    <property type="component" value="Unassembled WGS sequence"/>
</dbReference>
<reference evidence="4 5" key="1">
    <citation type="submission" date="2013-09" db="EMBL/GenBank/DDBJ databases">
        <title>Whole genome shotgun sequence of Vibrio ezurae NBRC 102218.</title>
        <authorList>
            <person name="Yoshida I."/>
            <person name="Hosoyama A."/>
            <person name="Numata M."/>
            <person name="Hashimoto M."/>
            <person name="Hosoyama Y."/>
            <person name="Tsuchikane K."/>
            <person name="Noguchi M."/>
            <person name="Hirakata S."/>
            <person name="Ichikawa N."/>
            <person name="Ohji S."/>
            <person name="Yamazoe A."/>
            <person name="Fujita N."/>
        </authorList>
    </citation>
    <scope>NUCLEOTIDE SEQUENCE [LARGE SCALE GENOMIC DNA]</scope>
    <source>
        <strain evidence="4 5">NBRC 102218</strain>
    </source>
</reference>
<dbReference type="OrthoDB" id="9799320at2"/>
<dbReference type="eggNOG" id="COG2166">
    <property type="taxonomic scope" value="Bacteria"/>
</dbReference>
<feature type="active site" description="Cysteine persulfide intermediate" evidence="2">
    <location>
        <position position="58"/>
    </location>
</feature>
<evidence type="ECO:0000313" key="4">
    <source>
        <dbReference type="EMBL" id="GAD81022.1"/>
    </source>
</evidence>
<evidence type="ECO:0000256" key="2">
    <source>
        <dbReference type="PIRSR" id="PIRSR617763-1"/>
    </source>
</evidence>
<organism evidence="4 5">
    <name type="scientific">Vibrio ezurae NBRC 102218</name>
    <dbReference type="NCBI Taxonomy" id="1219080"/>
    <lineage>
        <taxon>Bacteria</taxon>
        <taxon>Pseudomonadati</taxon>
        <taxon>Pseudomonadota</taxon>
        <taxon>Gammaproteobacteria</taxon>
        <taxon>Vibrionales</taxon>
        <taxon>Vibrionaceae</taxon>
        <taxon>Vibrio</taxon>
    </lineage>
</organism>
<evidence type="ECO:0000256" key="1">
    <source>
        <dbReference type="ARBA" id="ARBA00010282"/>
    </source>
</evidence>
<dbReference type="AlphaFoldDB" id="U3B6H0"/>
<comment type="similarity">
    <text evidence="1">Belongs to the SufE family.</text>
</comment>
<dbReference type="Gene3D" id="3.90.1010.10">
    <property type="match status" value="1"/>
</dbReference>
<gene>
    <name evidence="4" type="ORF">VEZ01S_48_00120</name>
</gene>
<proteinExistence type="inferred from homology"/>
<evidence type="ECO:0000313" key="5">
    <source>
        <dbReference type="Proteomes" id="UP000016562"/>
    </source>
</evidence>
<keyword evidence="5" id="KW-1185">Reference proteome</keyword>
<dbReference type="STRING" id="1219080.VEZ01S_48_00120"/>
<evidence type="ECO:0000259" key="3">
    <source>
        <dbReference type="Pfam" id="PF02657"/>
    </source>
</evidence>
<dbReference type="PANTHER" id="PTHR43597:SF5">
    <property type="entry name" value="SUFE-LIKE PROTEIN 2, CHLOROPLASTIC"/>
    <property type="match status" value="1"/>
</dbReference>
<name>U3B6H0_9VIBR</name>
<dbReference type="NCBIfam" id="TIGR03391">
    <property type="entry name" value="FeS_syn_CsdE"/>
    <property type="match status" value="1"/>
</dbReference>
<sequence>MTYPENPFGSTILEQDILAQMQQCQGWEQRYRQVILWGKQLPVMPDELKAEQVLVAGCESQVWLVGKQVDGVWQFCADSDARIVRGLIALVLTVCNGKNSQQIQQFDIDDYFEKLGLIQHLSPSRGNGLKAIVEQIKTLSA</sequence>
<comment type="caution">
    <text evidence="4">The sequence shown here is derived from an EMBL/GenBank/DDBJ whole genome shotgun (WGS) entry which is preliminary data.</text>
</comment>
<dbReference type="InterPro" id="IPR017763">
    <property type="entry name" value="Cysteine_desulfurase_CsdE"/>
</dbReference>
<dbReference type="SUPFAM" id="SSF82649">
    <property type="entry name" value="SufE/NifU"/>
    <property type="match status" value="1"/>
</dbReference>
<accession>U3B6H0</accession>
<dbReference type="Pfam" id="PF02657">
    <property type="entry name" value="SufE"/>
    <property type="match status" value="1"/>
</dbReference>
<dbReference type="PANTHER" id="PTHR43597">
    <property type="entry name" value="SULFUR ACCEPTOR PROTEIN CSDE"/>
    <property type="match status" value="1"/>
</dbReference>
<feature type="domain" description="Fe-S metabolism associated" evidence="3">
    <location>
        <begin position="20"/>
        <end position="138"/>
    </location>
</feature>
<dbReference type="EMBL" id="BATM01000048">
    <property type="protein sequence ID" value="GAD81022.1"/>
    <property type="molecule type" value="Genomic_DNA"/>
</dbReference>